<dbReference type="InterPro" id="IPR036086">
    <property type="entry name" value="ParB/Sulfiredoxin_sf"/>
</dbReference>
<dbReference type="EMBL" id="JACOOT010000024">
    <property type="protein sequence ID" value="MBC5651570.1"/>
    <property type="molecule type" value="Genomic_DNA"/>
</dbReference>
<protein>
    <submittedName>
        <fullName evidence="1">Uncharacterized protein</fullName>
    </submittedName>
</protein>
<evidence type="ECO:0000313" key="2">
    <source>
        <dbReference type="Proteomes" id="UP000652847"/>
    </source>
</evidence>
<dbReference type="Proteomes" id="UP000652847">
    <property type="component" value="Unassembled WGS sequence"/>
</dbReference>
<gene>
    <name evidence="1" type="ORF">H8S54_10700</name>
</gene>
<dbReference type="AlphaFoldDB" id="A0A8I0AIX9"/>
<sequence length="134" mass="16186">MQDEKCAFYIAATEKLSESEKHEIEMDIKNAEIYLRNSENEKHRKITTTQPEYFDGIRSIPINQIEVPPCFKKNRPAEKKIDSMIEYYKERGHFDKPVTVVFRNDKYVLKDKFLRYYRMVQNGKSDRPMKRKRN</sequence>
<reference evidence="1 2" key="1">
    <citation type="submission" date="2020-08" db="EMBL/GenBank/DDBJ databases">
        <title>Genome public.</title>
        <authorList>
            <person name="Liu C."/>
            <person name="Sun Q."/>
        </authorList>
    </citation>
    <scope>NUCLEOTIDE SEQUENCE [LARGE SCALE GENOMIC DNA]</scope>
    <source>
        <strain evidence="1 2">BX17</strain>
    </source>
</reference>
<comment type="caution">
    <text evidence="1">The sequence shown here is derived from an EMBL/GenBank/DDBJ whole genome shotgun (WGS) entry which is preliminary data.</text>
</comment>
<keyword evidence="2" id="KW-1185">Reference proteome</keyword>
<accession>A0A8I0AIX9</accession>
<dbReference type="GeneID" id="69514533"/>
<name>A0A8I0AIX9_9FIRM</name>
<organism evidence="1 2">
    <name type="scientific">Blautia segnis</name>
    <dbReference type="NCBI Taxonomy" id="2763030"/>
    <lineage>
        <taxon>Bacteria</taxon>
        <taxon>Bacillati</taxon>
        <taxon>Bacillota</taxon>
        <taxon>Clostridia</taxon>
        <taxon>Lachnospirales</taxon>
        <taxon>Lachnospiraceae</taxon>
        <taxon>Blautia</taxon>
    </lineage>
</organism>
<evidence type="ECO:0000313" key="1">
    <source>
        <dbReference type="EMBL" id="MBC5651570.1"/>
    </source>
</evidence>
<proteinExistence type="predicted"/>
<dbReference type="RefSeq" id="WP_021926392.1">
    <property type="nucleotide sequence ID" value="NZ_JACOOT010000024.1"/>
</dbReference>
<dbReference type="SUPFAM" id="SSF110849">
    <property type="entry name" value="ParB/Sulfiredoxin"/>
    <property type="match status" value="1"/>
</dbReference>